<protein>
    <recommendedName>
        <fullName evidence="2">Activator of Hsp90 ATPase AHSA1-like N-terminal domain-containing protein</fullName>
    </recommendedName>
</protein>
<comment type="similarity">
    <text evidence="1">Belongs to the AHA1 family.</text>
</comment>
<dbReference type="Proteomes" id="UP001485043">
    <property type="component" value="Unassembled WGS sequence"/>
</dbReference>
<dbReference type="SUPFAM" id="SSF103111">
    <property type="entry name" value="Activator of Hsp90 ATPase, Aha1"/>
    <property type="match status" value="1"/>
</dbReference>
<evidence type="ECO:0000313" key="3">
    <source>
        <dbReference type="EMBL" id="KAK9860407.1"/>
    </source>
</evidence>
<dbReference type="Gene3D" id="3.15.10.20">
    <property type="entry name" value="Activator of Hsp90 ATPase Aha1, N-terminal domain"/>
    <property type="match status" value="1"/>
</dbReference>
<dbReference type="InterPro" id="IPR015310">
    <property type="entry name" value="AHSA1-like_N"/>
</dbReference>
<feature type="domain" description="Activator of Hsp90 ATPase AHSA1-like N-terminal" evidence="2">
    <location>
        <begin position="2"/>
        <end position="65"/>
    </location>
</feature>
<feature type="non-terminal residue" evidence="3">
    <location>
        <position position="1"/>
    </location>
</feature>
<comment type="caution">
    <text evidence="3">The sequence shown here is derived from an EMBL/GenBank/DDBJ whole genome shotgun (WGS) entry which is preliminary data.</text>
</comment>
<organism evidence="3 4">
    <name type="scientific">Apatococcus fuscideae</name>
    <dbReference type="NCBI Taxonomy" id="2026836"/>
    <lineage>
        <taxon>Eukaryota</taxon>
        <taxon>Viridiplantae</taxon>
        <taxon>Chlorophyta</taxon>
        <taxon>core chlorophytes</taxon>
        <taxon>Trebouxiophyceae</taxon>
        <taxon>Chlorellales</taxon>
        <taxon>Chlorellaceae</taxon>
        <taxon>Apatococcus</taxon>
    </lineage>
</organism>
<reference evidence="3 4" key="1">
    <citation type="journal article" date="2024" name="Nat. Commun.">
        <title>Phylogenomics reveals the evolutionary origins of lichenization in chlorophyte algae.</title>
        <authorList>
            <person name="Puginier C."/>
            <person name="Libourel C."/>
            <person name="Otte J."/>
            <person name="Skaloud P."/>
            <person name="Haon M."/>
            <person name="Grisel S."/>
            <person name="Petersen M."/>
            <person name="Berrin J.G."/>
            <person name="Delaux P.M."/>
            <person name="Dal Grande F."/>
            <person name="Keller J."/>
        </authorList>
    </citation>
    <scope>NUCLEOTIDE SEQUENCE [LARGE SCALE GENOMIC DNA]</scope>
    <source>
        <strain evidence="3 4">SAG 2523</strain>
    </source>
</reference>
<evidence type="ECO:0000313" key="4">
    <source>
        <dbReference type="Proteomes" id="UP001485043"/>
    </source>
</evidence>
<keyword evidence="4" id="KW-1185">Reference proteome</keyword>
<evidence type="ECO:0000259" key="2">
    <source>
        <dbReference type="Pfam" id="PF09229"/>
    </source>
</evidence>
<dbReference type="EMBL" id="JALJOV010000842">
    <property type="protein sequence ID" value="KAK9860407.1"/>
    <property type="molecule type" value="Genomic_DNA"/>
</dbReference>
<dbReference type="InterPro" id="IPR036338">
    <property type="entry name" value="Aha1"/>
</dbReference>
<dbReference type="GO" id="GO:0051087">
    <property type="term" value="F:protein-folding chaperone binding"/>
    <property type="evidence" value="ECO:0007669"/>
    <property type="project" value="InterPro"/>
</dbReference>
<sequence>AFLTKRKGGKKFAVFDLTISLKWEGKWGLQGKKVTGDASIGEFASTNDEDEFTYSITAAGDEERRMTLMVHEL</sequence>
<accession>A0AAW1SWE1</accession>
<dbReference type="AlphaFoldDB" id="A0AAW1SWE1"/>
<evidence type="ECO:0000256" key="1">
    <source>
        <dbReference type="ARBA" id="ARBA00006817"/>
    </source>
</evidence>
<proteinExistence type="inferred from homology"/>
<dbReference type="Pfam" id="PF09229">
    <property type="entry name" value="Aha1_N"/>
    <property type="match status" value="1"/>
</dbReference>
<name>A0AAW1SWE1_9CHLO</name>
<gene>
    <name evidence="3" type="ORF">WJX84_005391</name>
</gene>
<dbReference type="GO" id="GO:0001671">
    <property type="term" value="F:ATPase activator activity"/>
    <property type="evidence" value="ECO:0007669"/>
    <property type="project" value="InterPro"/>
</dbReference>